<protein>
    <submittedName>
        <fullName evidence="1">Uncharacterized protein</fullName>
    </submittedName>
</protein>
<evidence type="ECO:0000313" key="2">
    <source>
        <dbReference type="Proteomes" id="UP000005753"/>
    </source>
</evidence>
<dbReference type="Proteomes" id="UP000005753">
    <property type="component" value="Chromosome"/>
</dbReference>
<reference evidence="1 2" key="1">
    <citation type="submission" date="2010-08" db="EMBL/GenBank/DDBJ databases">
        <authorList>
            <consortium name="US DOE Joint Genome Institute (JGI-PGF)"/>
            <person name="Lucas S."/>
            <person name="Copeland A."/>
            <person name="Lapidus A."/>
            <person name="Cheng J.-F."/>
            <person name="Bruce D."/>
            <person name="Goodwin L."/>
            <person name="Pitluck S."/>
            <person name="Land M.L."/>
            <person name="Hauser L."/>
            <person name="Chang Y.-J."/>
            <person name="Anderson I.J."/>
            <person name="Johnson E."/>
            <person name="Mulhopadhyay B."/>
            <person name="Kyrpides N."/>
            <person name="Woyke T.J."/>
        </authorList>
    </citation>
    <scope>NUCLEOTIDE SEQUENCE [LARGE SCALE GENOMIC DNA]</scope>
    <source>
        <strain evidence="1 2">6</strain>
    </source>
</reference>
<name>I5ATN3_EUBC6</name>
<reference evidence="1 2" key="2">
    <citation type="submission" date="2012-02" db="EMBL/GenBank/DDBJ databases">
        <title>Improved High-Quality Draft sequence of Eubacterium cellulosolvens 6.</title>
        <authorList>
            <consortium name="US DOE Joint Genome Institute"/>
            <person name="Lucas S."/>
            <person name="Han J."/>
            <person name="Lapidus A."/>
            <person name="Cheng J.-F."/>
            <person name="Goodwin L."/>
            <person name="Pitluck S."/>
            <person name="Peters L."/>
            <person name="Mikhailova N."/>
            <person name="Gu W."/>
            <person name="Detter J.C."/>
            <person name="Han C."/>
            <person name="Tapia R."/>
            <person name="Land M."/>
            <person name="Hauser L."/>
            <person name="Kyrpides N."/>
            <person name="Ivanova N."/>
            <person name="Pagani I."/>
            <person name="Johnson E."/>
            <person name="Mukhopadhyay B."/>
            <person name="Anderson I."/>
            <person name="Woyke T."/>
        </authorList>
    </citation>
    <scope>NUCLEOTIDE SEQUENCE [LARGE SCALE GENOMIC DNA]</scope>
    <source>
        <strain evidence="1 2">6</strain>
    </source>
</reference>
<dbReference type="EMBL" id="CM001487">
    <property type="protein sequence ID" value="EIM57156.1"/>
    <property type="molecule type" value="Genomic_DNA"/>
</dbReference>
<evidence type="ECO:0000313" key="1">
    <source>
        <dbReference type="EMBL" id="EIM57156.1"/>
    </source>
</evidence>
<dbReference type="STRING" id="633697.EubceDRAFT1_1344"/>
<keyword evidence="2" id="KW-1185">Reference proteome</keyword>
<sequence length="52" mass="5892">MLQAVIFRAAENATGDLRERSGIHRRGVVACGKMQAGQQRLRMCRNIYEISE</sequence>
<proteinExistence type="predicted"/>
<gene>
    <name evidence="1" type="ORF">EubceDRAFT1_1344</name>
</gene>
<dbReference type="HOGENOM" id="CLU_3079948_0_0_9"/>
<dbReference type="AlphaFoldDB" id="I5ATN3"/>
<organism evidence="1 2">
    <name type="scientific">Eubacterium cellulosolvens (strain ATCC 43171 / JCM 9499 / 6)</name>
    <name type="common">Cillobacterium cellulosolvens</name>
    <dbReference type="NCBI Taxonomy" id="633697"/>
    <lineage>
        <taxon>Bacteria</taxon>
        <taxon>Bacillati</taxon>
        <taxon>Bacillota</taxon>
        <taxon>Clostridia</taxon>
        <taxon>Eubacteriales</taxon>
        <taxon>Eubacteriaceae</taxon>
        <taxon>Eubacterium</taxon>
    </lineage>
</organism>
<accession>I5ATN3</accession>